<dbReference type="AlphaFoldDB" id="A0A1G7N324"/>
<dbReference type="Proteomes" id="UP000199045">
    <property type="component" value="Unassembled WGS sequence"/>
</dbReference>
<dbReference type="EMBL" id="FNBN01000002">
    <property type="protein sequence ID" value="SDF67730.1"/>
    <property type="molecule type" value="Genomic_DNA"/>
</dbReference>
<dbReference type="Gene3D" id="3.40.50.300">
    <property type="entry name" value="P-loop containing nucleotide triphosphate hydrolases"/>
    <property type="match status" value="1"/>
</dbReference>
<accession>A0A1G7N324</accession>
<dbReference type="InterPro" id="IPR027417">
    <property type="entry name" value="P-loop_NTPase"/>
</dbReference>
<dbReference type="STRING" id="104663.SAMN04488121_102631"/>
<name>A0A1G7N324_CHIFI</name>
<dbReference type="RefSeq" id="WP_089831146.1">
    <property type="nucleotide sequence ID" value="NZ_FNBN01000002.1"/>
</dbReference>
<evidence type="ECO:0000313" key="2">
    <source>
        <dbReference type="Proteomes" id="UP000199045"/>
    </source>
</evidence>
<sequence length="298" mass="33536">MYKYWGFGLHITSGIEFPELLPFDFKCSDVSITLGEVPAISADTAFDIGHISYQVNDHELVFSVQDVASYYVADGKQIIIHRHRANVEDRVIRLFLLGAGIAGILQQRRQVPLHTSAVIVNDRLTLIAGQSGAGKSTTLAGLKQRQYRIFSDDITVLKELPDDDRISGVASYPMIKLWEQSLQTLQLDDRSFPVMPGFEKYGFFFHGAFDTQQYPVERIILLEAGQTDKIRQKQLWGSEAFAGVVQHVYKAVLFRQPAMRALCFDVITKMVKCSEVYQITRPAVCEPDSLLDVVTSIL</sequence>
<reference evidence="1 2" key="1">
    <citation type="submission" date="2016-10" db="EMBL/GenBank/DDBJ databases">
        <authorList>
            <person name="de Groot N.N."/>
        </authorList>
    </citation>
    <scope>NUCLEOTIDE SEQUENCE [LARGE SCALE GENOMIC DNA]</scope>
    <source>
        <strain evidence="1 2">DSM 527</strain>
    </source>
</reference>
<dbReference type="OrthoDB" id="5430844at2"/>
<protein>
    <submittedName>
        <fullName evidence="1">Uncharacterized protein</fullName>
    </submittedName>
</protein>
<organism evidence="1 2">
    <name type="scientific">Chitinophaga filiformis</name>
    <name type="common">Myxococcus filiformis</name>
    <name type="synonym">Flexibacter filiformis</name>
    <dbReference type="NCBI Taxonomy" id="104663"/>
    <lineage>
        <taxon>Bacteria</taxon>
        <taxon>Pseudomonadati</taxon>
        <taxon>Bacteroidota</taxon>
        <taxon>Chitinophagia</taxon>
        <taxon>Chitinophagales</taxon>
        <taxon>Chitinophagaceae</taxon>
        <taxon>Chitinophaga</taxon>
    </lineage>
</organism>
<proteinExistence type="predicted"/>
<dbReference type="SUPFAM" id="SSF53795">
    <property type="entry name" value="PEP carboxykinase-like"/>
    <property type="match status" value="1"/>
</dbReference>
<evidence type="ECO:0000313" key="1">
    <source>
        <dbReference type="EMBL" id="SDF67730.1"/>
    </source>
</evidence>
<gene>
    <name evidence="1" type="ORF">SAMN04488121_102631</name>
</gene>